<dbReference type="RefSeq" id="WP_147258834.1">
    <property type="nucleotide sequence ID" value="NZ_VIWU01000001.1"/>
</dbReference>
<dbReference type="SUPFAM" id="SSF51735">
    <property type="entry name" value="NAD(P)-binding Rossmann-fold domains"/>
    <property type="match status" value="1"/>
</dbReference>
<dbReference type="PANTHER" id="PTHR44196:SF2">
    <property type="entry name" value="SHORT-CHAIN DEHYDROGENASE-RELATED"/>
    <property type="match status" value="1"/>
</dbReference>
<dbReference type="OrthoDB" id="9810734at2"/>
<evidence type="ECO:0000313" key="4">
    <source>
        <dbReference type="EMBL" id="TWF80102.1"/>
    </source>
</evidence>
<dbReference type="PANTHER" id="PTHR44196">
    <property type="entry name" value="DEHYDROGENASE/REDUCTASE SDR FAMILY MEMBER 7B"/>
    <property type="match status" value="1"/>
</dbReference>
<dbReference type="PRINTS" id="PR00080">
    <property type="entry name" value="SDRFAMILY"/>
</dbReference>
<dbReference type="CDD" id="cd05233">
    <property type="entry name" value="SDR_c"/>
    <property type="match status" value="1"/>
</dbReference>
<dbReference type="GO" id="GO:0016020">
    <property type="term" value="C:membrane"/>
    <property type="evidence" value="ECO:0007669"/>
    <property type="project" value="TreeGrafter"/>
</dbReference>
<comment type="similarity">
    <text evidence="1 3">Belongs to the short-chain dehydrogenases/reductases (SDR) family.</text>
</comment>
<keyword evidence="2" id="KW-0560">Oxidoreductase</keyword>
<evidence type="ECO:0008006" key="6">
    <source>
        <dbReference type="Google" id="ProtNLM"/>
    </source>
</evidence>
<dbReference type="Pfam" id="PF00106">
    <property type="entry name" value="adh_short"/>
    <property type="match status" value="1"/>
</dbReference>
<evidence type="ECO:0000256" key="1">
    <source>
        <dbReference type="ARBA" id="ARBA00006484"/>
    </source>
</evidence>
<dbReference type="EMBL" id="VIWU01000001">
    <property type="protein sequence ID" value="TWF80102.1"/>
    <property type="molecule type" value="Genomic_DNA"/>
</dbReference>
<dbReference type="InterPro" id="IPR036291">
    <property type="entry name" value="NAD(P)-bd_dom_sf"/>
</dbReference>
<sequence length="263" mass="27834">MPTALVTGASRGLGSAFASRLARDGHDLVLVDRDQTGLERVATFLRGPGRSVEVLVADLSDEKGLAAVQTRLEAKDRPVDLLVNNAGVSGETEFTVADIAKLQAEIDVNITALMRLTRAALPGMIDRHRGAVINVASFAGYLAGKGDAYAASKAWVLSFTDTVSASLEGTGVRMIALVAGQLRNAMFPAPPDASRDGLDPSAVVDTCLADLAKGRTLSVPGWRYRAVVDVLELPRRTLRTAARLARKGRDQAGTLRKPAHPQS</sequence>
<evidence type="ECO:0000256" key="2">
    <source>
        <dbReference type="ARBA" id="ARBA00023002"/>
    </source>
</evidence>
<gene>
    <name evidence="4" type="ORF">FHX44_116039</name>
</gene>
<protein>
    <recommendedName>
        <fullName evidence="6">Short-subunit dehydrogenase</fullName>
    </recommendedName>
</protein>
<comment type="caution">
    <text evidence="4">The sequence shown here is derived from an EMBL/GenBank/DDBJ whole genome shotgun (WGS) entry which is preliminary data.</text>
</comment>
<dbReference type="PIRSF" id="PIRSF000126">
    <property type="entry name" value="11-beta-HSD1"/>
    <property type="match status" value="1"/>
</dbReference>
<organism evidence="4 5">
    <name type="scientific">Pseudonocardia hierapolitana</name>
    <dbReference type="NCBI Taxonomy" id="1128676"/>
    <lineage>
        <taxon>Bacteria</taxon>
        <taxon>Bacillati</taxon>
        <taxon>Actinomycetota</taxon>
        <taxon>Actinomycetes</taxon>
        <taxon>Pseudonocardiales</taxon>
        <taxon>Pseudonocardiaceae</taxon>
        <taxon>Pseudonocardia</taxon>
    </lineage>
</organism>
<name>A0A561SZ33_9PSEU</name>
<evidence type="ECO:0000256" key="3">
    <source>
        <dbReference type="RuleBase" id="RU000363"/>
    </source>
</evidence>
<dbReference type="InterPro" id="IPR002347">
    <property type="entry name" value="SDR_fam"/>
</dbReference>
<dbReference type="GO" id="GO:0016491">
    <property type="term" value="F:oxidoreductase activity"/>
    <property type="evidence" value="ECO:0007669"/>
    <property type="project" value="UniProtKB-KW"/>
</dbReference>
<dbReference type="Gene3D" id="3.40.50.720">
    <property type="entry name" value="NAD(P)-binding Rossmann-like Domain"/>
    <property type="match status" value="1"/>
</dbReference>
<proteinExistence type="inferred from homology"/>
<reference evidence="4 5" key="1">
    <citation type="submission" date="2019-06" db="EMBL/GenBank/DDBJ databases">
        <title>Sequencing the genomes of 1000 actinobacteria strains.</title>
        <authorList>
            <person name="Klenk H.-P."/>
        </authorList>
    </citation>
    <scope>NUCLEOTIDE SEQUENCE [LARGE SCALE GENOMIC DNA]</scope>
    <source>
        <strain evidence="4 5">DSM 45671</strain>
    </source>
</reference>
<keyword evidence="5" id="KW-1185">Reference proteome</keyword>
<accession>A0A561SZ33</accession>
<dbReference type="Proteomes" id="UP000321261">
    <property type="component" value="Unassembled WGS sequence"/>
</dbReference>
<evidence type="ECO:0000313" key="5">
    <source>
        <dbReference type="Proteomes" id="UP000321261"/>
    </source>
</evidence>
<dbReference type="PRINTS" id="PR00081">
    <property type="entry name" value="GDHRDH"/>
</dbReference>
<dbReference type="AlphaFoldDB" id="A0A561SZ33"/>